<dbReference type="PROSITE" id="PS51549">
    <property type="entry name" value="DM13"/>
    <property type="match status" value="1"/>
</dbReference>
<dbReference type="OrthoDB" id="6106486at2"/>
<dbReference type="Pfam" id="PF10517">
    <property type="entry name" value="DM13"/>
    <property type="match status" value="1"/>
</dbReference>
<sequence>MKRLIVLAATHIAALGLGFGLGVYSLPILTAEDAPDVAVLEQAAKTASYSATLSRDLRGSDSLHWGEGRISLSPETISHIGELAPGPDYKVYLTREFVADEAEFEAARSEAVRIGEVRSYDGFVLDVPEGINIEDFTTVVVWCESFGEFITAGQYRTAG</sequence>
<dbReference type="KEGG" id="err:DVR09_12765"/>
<evidence type="ECO:0000313" key="3">
    <source>
        <dbReference type="Proteomes" id="UP000254508"/>
    </source>
</evidence>
<feature type="domain" description="DM13" evidence="1">
    <location>
        <begin position="51"/>
        <end position="156"/>
    </location>
</feature>
<reference evidence="3" key="1">
    <citation type="submission" date="2018-07" db="EMBL/GenBank/DDBJ databases">
        <title>Genome sequence of Erythrobacter strain YH-07, an antagonistic bacterium isolated from Yellow Sea.</title>
        <authorList>
            <person name="Tang T."/>
            <person name="Liu Q."/>
            <person name="Sun X."/>
        </authorList>
    </citation>
    <scope>NUCLEOTIDE SEQUENCE [LARGE SCALE GENOMIC DNA]</scope>
    <source>
        <strain evidence="3">YH-07</strain>
    </source>
</reference>
<dbReference type="RefSeq" id="WP_115417253.1">
    <property type="nucleotide sequence ID" value="NZ_CP031357.1"/>
</dbReference>
<gene>
    <name evidence="2" type="ORF">DVR09_12765</name>
</gene>
<organism evidence="2 3">
    <name type="scientific">Erythrobacter aureus</name>
    <dbReference type="NCBI Taxonomy" id="2182384"/>
    <lineage>
        <taxon>Bacteria</taxon>
        <taxon>Pseudomonadati</taxon>
        <taxon>Pseudomonadota</taxon>
        <taxon>Alphaproteobacteria</taxon>
        <taxon>Sphingomonadales</taxon>
        <taxon>Erythrobacteraceae</taxon>
        <taxon>Erythrobacter/Porphyrobacter group</taxon>
        <taxon>Erythrobacter</taxon>
    </lineage>
</organism>
<dbReference type="EMBL" id="CP031357">
    <property type="protein sequence ID" value="AXK43077.1"/>
    <property type="molecule type" value="Genomic_DNA"/>
</dbReference>
<keyword evidence="3" id="KW-1185">Reference proteome</keyword>
<accession>A0A345YGM5</accession>
<dbReference type="InterPro" id="IPR019545">
    <property type="entry name" value="DM13_domain"/>
</dbReference>
<proteinExistence type="predicted"/>
<evidence type="ECO:0000259" key="1">
    <source>
        <dbReference type="PROSITE" id="PS51549"/>
    </source>
</evidence>
<evidence type="ECO:0000313" key="2">
    <source>
        <dbReference type="EMBL" id="AXK43077.1"/>
    </source>
</evidence>
<dbReference type="AlphaFoldDB" id="A0A345YGM5"/>
<dbReference type="Proteomes" id="UP000254508">
    <property type="component" value="Chromosome"/>
</dbReference>
<protein>
    <recommendedName>
        <fullName evidence="1">DM13 domain-containing protein</fullName>
    </recommendedName>
</protein>
<name>A0A345YGM5_9SPHN</name>